<keyword evidence="3" id="KW-1133">Transmembrane helix</keyword>
<sequence>MNSFNLIALIIFTLTALTSVTVNGLECWMCKGNINSGCNSPFIPELFAKKKCADNEKVCLKVTQNVNGETFHIRSCGVLDANTPNKPESMGCKDVSDKGLPTVEECICNSDGCNGSSQLIAYSLTSILPIIIFSLLVA</sequence>
<proteinExistence type="predicted"/>
<evidence type="ECO:0000313" key="5">
    <source>
        <dbReference type="EnsemblMetazoa" id="tetur02g14631.1"/>
    </source>
</evidence>
<dbReference type="EnsemblMetazoa" id="tetur02g14631.1">
    <property type="protein sequence ID" value="tetur02g14631.1"/>
    <property type="gene ID" value="tetur02g14631"/>
</dbReference>
<dbReference type="InterPro" id="IPR031424">
    <property type="entry name" value="QVR-like"/>
</dbReference>
<dbReference type="Pfam" id="PF17064">
    <property type="entry name" value="QVR"/>
    <property type="match status" value="1"/>
</dbReference>
<dbReference type="HOGENOM" id="CLU_126345_0_0_1"/>
<keyword evidence="2" id="KW-0325">Glycoprotein</keyword>
<organism evidence="5 6">
    <name type="scientific">Tetranychus urticae</name>
    <name type="common">Two-spotted spider mite</name>
    <dbReference type="NCBI Taxonomy" id="32264"/>
    <lineage>
        <taxon>Eukaryota</taxon>
        <taxon>Metazoa</taxon>
        <taxon>Ecdysozoa</taxon>
        <taxon>Arthropoda</taxon>
        <taxon>Chelicerata</taxon>
        <taxon>Arachnida</taxon>
        <taxon>Acari</taxon>
        <taxon>Acariformes</taxon>
        <taxon>Trombidiformes</taxon>
        <taxon>Prostigmata</taxon>
        <taxon>Eleutherengona</taxon>
        <taxon>Raphignathae</taxon>
        <taxon>Tetranychoidea</taxon>
        <taxon>Tetranychidae</taxon>
        <taxon>Tetranychus</taxon>
    </lineage>
</organism>
<dbReference type="AlphaFoldDB" id="T1JY73"/>
<dbReference type="SUPFAM" id="SSF57302">
    <property type="entry name" value="Snake toxin-like"/>
    <property type="match status" value="1"/>
</dbReference>
<gene>
    <name evidence="5" type="primary">107371601</name>
</gene>
<evidence type="ECO:0000256" key="1">
    <source>
        <dbReference type="ARBA" id="ARBA00022729"/>
    </source>
</evidence>
<reference evidence="6" key="1">
    <citation type="submission" date="2011-08" db="EMBL/GenBank/DDBJ databases">
        <authorList>
            <person name="Rombauts S."/>
        </authorList>
    </citation>
    <scope>NUCLEOTIDE SEQUENCE</scope>
    <source>
        <strain evidence="6">London</strain>
    </source>
</reference>
<keyword evidence="3" id="KW-0472">Membrane</keyword>
<evidence type="ECO:0000313" key="6">
    <source>
        <dbReference type="Proteomes" id="UP000015104"/>
    </source>
</evidence>
<dbReference type="PANTHER" id="PTHR33562:SF2">
    <property type="entry name" value="PROTEIN QUIVER"/>
    <property type="match status" value="1"/>
</dbReference>
<dbReference type="GO" id="GO:0030431">
    <property type="term" value="P:sleep"/>
    <property type="evidence" value="ECO:0007669"/>
    <property type="project" value="InterPro"/>
</dbReference>
<dbReference type="PANTHER" id="PTHR33562">
    <property type="entry name" value="ATILLA, ISOFORM B-RELATED-RELATED"/>
    <property type="match status" value="1"/>
</dbReference>
<keyword evidence="1 4" id="KW-0732">Signal</keyword>
<dbReference type="InterPro" id="IPR050975">
    <property type="entry name" value="Sleep_regulator"/>
</dbReference>
<feature type="chain" id="PRO_5004580102" evidence="4">
    <location>
        <begin position="25"/>
        <end position="138"/>
    </location>
</feature>
<protein>
    <submittedName>
        <fullName evidence="5">Uncharacterized protein</fullName>
    </submittedName>
</protein>
<evidence type="ECO:0000256" key="4">
    <source>
        <dbReference type="SAM" id="SignalP"/>
    </source>
</evidence>
<dbReference type="InterPro" id="IPR045860">
    <property type="entry name" value="Snake_toxin-like_sf"/>
</dbReference>
<feature type="signal peptide" evidence="4">
    <location>
        <begin position="1"/>
        <end position="24"/>
    </location>
</feature>
<accession>T1JY73</accession>
<dbReference type="Proteomes" id="UP000015104">
    <property type="component" value="Unassembled WGS sequence"/>
</dbReference>
<evidence type="ECO:0000256" key="3">
    <source>
        <dbReference type="SAM" id="Phobius"/>
    </source>
</evidence>
<keyword evidence="3" id="KW-0812">Transmembrane</keyword>
<dbReference type="EMBL" id="CAEY01000791">
    <property type="status" value="NOT_ANNOTATED_CDS"/>
    <property type="molecule type" value="Genomic_DNA"/>
</dbReference>
<reference evidence="5" key="2">
    <citation type="submission" date="2015-06" db="UniProtKB">
        <authorList>
            <consortium name="EnsemblMetazoa"/>
        </authorList>
    </citation>
    <scope>IDENTIFICATION</scope>
</reference>
<dbReference type="GO" id="GO:0032222">
    <property type="term" value="P:regulation of synaptic transmission, cholinergic"/>
    <property type="evidence" value="ECO:0007669"/>
    <property type="project" value="InterPro"/>
</dbReference>
<name>T1JY73_TETUR</name>
<feature type="transmembrane region" description="Helical" evidence="3">
    <location>
        <begin position="119"/>
        <end position="137"/>
    </location>
</feature>
<evidence type="ECO:0000256" key="2">
    <source>
        <dbReference type="ARBA" id="ARBA00023180"/>
    </source>
</evidence>
<keyword evidence="6" id="KW-1185">Reference proteome</keyword>